<dbReference type="AlphaFoldDB" id="A0ABC8SIK4"/>
<sequence length="87" mass="9544">NIRHHTTNTGLQQHHGINLKRFQLRSAASTTAISDQGAGRDLRTQRSATRVQPGIFEPNDQGPAISDQSPGKCEPREVRTSKLISSL</sequence>
<keyword evidence="3" id="KW-1185">Reference proteome</keyword>
<organism evidence="2 3">
    <name type="scientific">Ilex paraguariensis</name>
    <name type="common">yerba mate</name>
    <dbReference type="NCBI Taxonomy" id="185542"/>
    <lineage>
        <taxon>Eukaryota</taxon>
        <taxon>Viridiplantae</taxon>
        <taxon>Streptophyta</taxon>
        <taxon>Embryophyta</taxon>
        <taxon>Tracheophyta</taxon>
        <taxon>Spermatophyta</taxon>
        <taxon>Magnoliopsida</taxon>
        <taxon>eudicotyledons</taxon>
        <taxon>Gunneridae</taxon>
        <taxon>Pentapetalae</taxon>
        <taxon>asterids</taxon>
        <taxon>campanulids</taxon>
        <taxon>Aquifoliales</taxon>
        <taxon>Aquifoliaceae</taxon>
        <taxon>Ilex</taxon>
    </lineage>
</organism>
<dbReference type="Proteomes" id="UP001642360">
    <property type="component" value="Unassembled WGS sequence"/>
</dbReference>
<feature type="region of interest" description="Disordered" evidence="1">
    <location>
        <begin position="27"/>
        <end position="87"/>
    </location>
</feature>
<protein>
    <submittedName>
        <fullName evidence="2">Uncharacterized protein</fullName>
    </submittedName>
</protein>
<dbReference type="EMBL" id="CAUOFW020002602">
    <property type="protein sequence ID" value="CAK9154914.1"/>
    <property type="molecule type" value="Genomic_DNA"/>
</dbReference>
<proteinExistence type="predicted"/>
<accession>A0ABC8SIK4</accession>
<reference evidence="2 3" key="1">
    <citation type="submission" date="2024-02" db="EMBL/GenBank/DDBJ databases">
        <authorList>
            <person name="Vignale AGUSTIN F."/>
            <person name="Sosa J E."/>
            <person name="Modenutti C."/>
        </authorList>
    </citation>
    <scope>NUCLEOTIDE SEQUENCE [LARGE SCALE GENOMIC DNA]</scope>
</reference>
<feature type="non-terminal residue" evidence="2">
    <location>
        <position position="1"/>
    </location>
</feature>
<gene>
    <name evidence="2" type="ORF">ILEXP_LOCUS23270</name>
</gene>
<evidence type="ECO:0000313" key="2">
    <source>
        <dbReference type="EMBL" id="CAK9154914.1"/>
    </source>
</evidence>
<evidence type="ECO:0000313" key="3">
    <source>
        <dbReference type="Proteomes" id="UP001642360"/>
    </source>
</evidence>
<comment type="caution">
    <text evidence="2">The sequence shown here is derived from an EMBL/GenBank/DDBJ whole genome shotgun (WGS) entry which is preliminary data.</text>
</comment>
<name>A0ABC8SIK4_9AQUA</name>
<evidence type="ECO:0000256" key="1">
    <source>
        <dbReference type="SAM" id="MobiDB-lite"/>
    </source>
</evidence>